<evidence type="ECO:0000256" key="1">
    <source>
        <dbReference type="SAM" id="Phobius"/>
    </source>
</evidence>
<dbReference type="Proteomes" id="UP001596507">
    <property type="component" value="Unassembled WGS sequence"/>
</dbReference>
<proteinExistence type="predicted"/>
<name>A0ABW2HB11_9MICO</name>
<evidence type="ECO:0000313" key="3">
    <source>
        <dbReference type="Proteomes" id="UP001596507"/>
    </source>
</evidence>
<comment type="caution">
    <text evidence="2">The sequence shown here is derived from an EMBL/GenBank/DDBJ whole genome shotgun (WGS) entry which is preliminary data.</text>
</comment>
<reference evidence="3" key="1">
    <citation type="journal article" date="2019" name="Int. J. Syst. Evol. Microbiol.">
        <title>The Global Catalogue of Microorganisms (GCM) 10K type strain sequencing project: providing services to taxonomists for standard genome sequencing and annotation.</title>
        <authorList>
            <consortium name="The Broad Institute Genomics Platform"/>
            <consortium name="The Broad Institute Genome Sequencing Center for Infectious Disease"/>
            <person name="Wu L."/>
            <person name="Ma J."/>
        </authorList>
    </citation>
    <scope>NUCLEOTIDE SEQUENCE [LARGE SCALE GENOMIC DNA]</scope>
    <source>
        <strain evidence="3">CGMCC 1.15772</strain>
    </source>
</reference>
<keyword evidence="3" id="KW-1185">Reference proteome</keyword>
<organism evidence="2 3">
    <name type="scientific">Microbacterium fluvii</name>
    <dbReference type="NCBI Taxonomy" id="415215"/>
    <lineage>
        <taxon>Bacteria</taxon>
        <taxon>Bacillati</taxon>
        <taxon>Actinomycetota</taxon>
        <taxon>Actinomycetes</taxon>
        <taxon>Micrococcales</taxon>
        <taxon>Microbacteriaceae</taxon>
        <taxon>Microbacterium</taxon>
    </lineage>
</organism>
<keyword evidence="1" id="KW-1133">Transmembrane helix</keyword>
<feature type="transmembrane region" description="Helical" evidence="1">
    <location>
        <begin position="60"/>
        <end position="80"/>
    </location>
</feature>
<keyword evidence="1" id="KW-0472">Membrane</keyword>
<sequence>MSEHKRSIMAWTITGIVIAAGVGVLIAGLLTPVTFGWFAYQPLADATFVPDAGGVFLSQIAIIGWVILTIGLLTVAFLVGRHTARARSNRPDSESAS</sequence>
<accession>A0ABW2HB11</accession>
<feature type="transmembrane region" description="Helical" evidence="1">
    <location>
        <begin position="12"/>
        <end position="40"/>
    </location>
</feature>
<gene>
    <name evidence="2" type="ORF">ACFQRL_04385</name>
</gene>
<evidence type="ECO:0000313" key="2">
    <source>
        <dbReference type="EMBL" id="MFC7268196.1"/>
    </source>
</evidence>
<dbReference type="RefSeq" id="WP_262873109.1">
    <property type="nucleotide sequence ID" value="NZ_BAABKW010000005.1"/>
</dbReference>
<keyword evidence="1" id="KW-0812">Transmembrane</keyword>
<protein>
    <submittedName>
        <fullName evidence="2">Uncharacterized protein</fullName>
    </submittedName>
</protein>
<dbReference type="EMBL" id="JBHTBE010000001">
    <property type="protein sequence ID" value="MFC7268196.1"/>
    <property type="molecule type" value="Genomic_DNA"/>
</dbReference>